<dbReference type="PANTHER" id="PTHR46429:SF1">
    <property type="entry name" value="23S RRNA (GUANOSINE-2'-O-)-METHYLTRANSFERASE RLMB"/>
    <property type="match status" value="1"/>
</dbReference>
<dbReference type="InterPro" id="IPR004441">
    <property type="entry name" value="rRNA_MeTrfase_TrmH"/>
</dbReference>
<keyword evidence="2" id="KW-0808">Transferase</keyword>
<dbReference type="InterPro" id="IPR029064">
    <property type="entry name" value="Ribosomal_eL30-like_sf"/>
</dbReference>
<feature type="region of interest" description="Disordered" evidence="3">
    <location>
        <begin position="1"/>
        <end position="50"/>
    </location>
</feature>
<feature type="domain" description="RNA 2-O ribose methyltransferase substrate binding" evidence="4">
    <location>
        <begin position="59"/>
        <end position="137"/>
    </location>
</feature>
<dbReference type="SUPFAM" id="SSF55315">
    <property type="entry name" value="L30e-like"/>
    <property type="match status" value="1"/>
</dbReference>
<sequence length="303" mass="32345">MPRRKPSRSNSAQRGTTRRESPSPREERRAQRDAQTQASGAAPRNRPNRPSAAAARGLLLYGAHAVRAALGNPQRRCHRLLLTEEAERREGRSLEPLLRARPGGLPVERMTREALDGLLPGAVHQGMALDAAPLDPPLLQDFLAELPPGPALLLLLDQVTDPHNVGAILRSAAVFGASAVLAPERHAATESGTLAKAASGALEEVPYLREVNLARSLDQVKAAGFWVLGFAGEAPQSLGSYDPPERIALCLGAEGAGLRRLTRERCDLLLSLPAAGSFRDLNVSNAAAVALFALSHKRLEGNQ</sequence>
<evidence type="ECO:0000256" key="3">
    <source>
        <dbReference type="SAM" id="MobiDB-lite"/>
    </source>
</evidence>
<protein>
    <submittedName>
        <fullName evidence="5">23S rRNA (Guanosine(2251)-2'-O)-methyltransferase RlmB</fullName>
    </submittedName>
</protein>
<comment type="caution">
    <text evidence="5">The sequence shown here is derived from an EMBL/GenBank/DDBJ whole genome shotgun (WGS) entry which is preliminary data.</text>
</comment>
<evidence type="ECO:0000313" key="6">
    <source>
        <dbReference type="Proteomes" id="UP001215503"/>
    </source>
</evidence>
<keyword evidence="1" id="KW-0489">Methyltransferase</keyword>
<feature type="compositionally biased region" description="Basic and acidic residues" evidence="3">
    <location>
        <begin position="17"/>
        <end position="32"/>
    </location>
</feature>
<dbReference type="Pfam" id="PF00588">
    <property type="entry name" value="SpoU_methylase"/>
    <property type="match status" value="1"/>
</dbReference>
<accession>A0ABT5YLP6</accession>
<feature type="compositionally biased region" description="Low complexity" evidence="3">
    <location>
        <begin position="38"/>
        <end position="50"/>
    </location>
</feature>
<dbReference type="Gene3D" id="3.40.1280.10">
    <property type="match status" value="1"/>
</dbReference>
<dbReference type="Gene3D" id="3.30.1330.30">
    <property type="match status" value="1"/>
</dbReference>
<name>A0ABT5YLP6_9PROT</name>
<evidence type="ECO:0000313" key="5">
    <source>
        <dbReference type="EMBL" id="MDF2095756.1"/>
    </source>
</evidence>
<dbReference type="Pfam" id="PF08032">
    <property type="entry name" value="SpoU_sub_bind"/>
    <property type="match status" value="1"/>
</dbReference>
<gene>
    <name evidence="5" type="primary">rlmB</name>
    <name evidence="5" type="ORF">P2G67_07170</name>
</gene>
<dbReference type="InterPro" id="IPR029026">
    <property type="entry name" value="tRNA_m1G_MTases_N"/>
</dbReference>
<dbReference type="EMBL" id="JARHUD010000003">
    <property type="protein sequence ID" value="MDF2095756.1"/>
    <property type="molecule type" value="Genomic_DNA"/>
</dbReference>
<dbReference type="RefSeq" id="WP_275821458.1">
    <property type="nucleotide sequence ID" value="NZ_JARHUD010000003.1"/>
</dbReference>
<dbReference type="InterPro" id="IPR029028">
    <property type="entry name" value="Alpha/beta_knot_MTases"/>
</dbReference>
<reference evidence="5 6" key="1">
    <citation type="submission" date="2023-03" db="EMBL/GenBank/DDBJ databases">
        <title>Fodinicurvata sp. CAU 1616 isolated from sea sendiment.</title>
        <authorList>
            <person name="Kim W."/>
        </authorList>
    </citation>
    <scope>NUCLEOTIDE SEQUENCE [LARGE SCALE GENOMIC DNA]</scope>
    <source>
        <strain evidence="5 6">CAU 1616</strain>
    </source>
</reference>
<evidence type="ECO:0000259" key="4">
    <source>
        <dbReference type="SMART" id="SM00967"/>
    </source>
</evidence>
<proteinExistence type="predicted"/>
<dbReference type="Proteomes" id="UP001215503">
    <property type="component" value="Unassembled WGS sequence"/>
</dbReference>
<dbReference type="CDD" id="cd18103">
    <property type="entry name" value="SpoU-like_RlmB"/>
    <property type="match status" value="1"/>
</dbReference>
<organism evidence="5 6">
    <name type="scientific">Aquibaculum arenosum</name>
    <dbReference type="NCBI Taxonomy" id="3032591"/>
    <lineage>
        <taxon>Bacteria</taxon>
        <taxon>Pseudomonadati</taxon>
        <taxon>Pseudomonadota</taxon>
        <taxon>Alphaproteobacteria</taxon>
        <taxon>Rhodospirillales</taxon>
        <taxon>Rhodovibrionaceae</taxon>
        <taxon>Aquibaculum</taxon>
    </lineage>
</organism>
<dbReference type="NCBIfam" id="TIGR00186">
    <property type="entry name" value="rRNA_methyl_3"/>
    <property type="match status" value="1"/>
</dbReference>
<evidence type="ECO:0000256" key="1">
    <source>
        <dbReference type="ARBA" id="ARBA00022603"/>
    </source>
</evidence>
<dbReference type="SMART" id="SM00967">
    <property type="entry name" value="SpoU_sub_bind"/>
    <property type="match status" value="1"/>
</dbReference>
<dbReference type="InterPro" id="IPR001537">
    <property type="entry name" value="SpoU_MeTrfase"/>
</dbReference>
<evidence type="ECO:0000256" key="2">
    <source>
        <dbReference type="ARBA" id="ARBA00022679"/>
    </source>
</evidence>
<keyword evidence="6" id="KW-1185">Reference proteome</keyword>
<dbReference type="InterPro" id="IPR013123">
    <property type="entry name" value="SpoU_subst-bd"/>
</dbReference>
<dbReference type="SUPFAM" id="SSF75217">
    <property type="entry name" value="alpha/beta knot"/>
    <property type="match status" value="1"/>
</dbReference>
<dbReference type="PANTHER" id="PTHR46429">
    <property type="entry name" value="23S RRNA (GUANOSINE-2'-O-)-METHYLTRANSFERASE RLMB"/>
    <property type="match status" value="1"/>
</dbReference>